<sequence>MEPPLPVFSAEEVDSVLNSAQENERLALPMVFSCDKCGYRCDKPNHLEVHRRRQHPQKLRYLCRYCKYSTNH</sequence>
<feature type="domain" description="C2H2-type" evidence="2">
    <location>
        <begin position="32"/>
        <end position="55"/>
    </location>
</feature>
<comment type="caution">
    <text evidence="3">The sequence shown here is derived from an EMBL/GenBank/DDBJ whole genome shotgun (WGS) entry which is preliminary data.</text>
</comment>
<gene>
    <name evidence="3" type="ORF">V5799_011288</name>
</gene>
<keyword evidence="1" id="KW-0862">Zinc</keyword>
<evidence type="ECO:0000313" key="3">
    <source>
        <dbReference type="EMBL" id="KAK8774179.1"/>
    </source>
</evidence>
<dbReference type="InterPro" id="IPR013087">
    <property type="entry name" value="Znf_C2H2_type"/>
</dbReference>
<accession>A0AAQ4EHB3</accession>
<protein>
    <recommendedName>
        <fullName evidence="2">C2H2-type domain-containing protein</fullName>
    </recommendedName>
</protein>
<dbReference type="Proteomes" id="UP001321473">
    <property type="component" value="Unassembled WGS sequence"/>
</dbReference>
<organism evidence="3 4">
    <name type="scientific">Amblyomma americanum</name>
    <name type="common">Lone star tick</name>
    <dbReference type="NCBI Taxonomy" id="6943"/>
    <lineage>
        <taxon>Eukaryota</taxon>
        <taxon>Metazoa</taxon>
        <taxon>Ecdysozoa</taxon>
        <taxon>Arthropoda</taxon>
        <taxon>Chelicerata</taxon>
        <taxon>Arachnida</taxon>
        <taxon>Acari</taxon>
        <taxon>Parasitiformes</taxon>
        <taxon>Ixodida</taxon>
        <taxon>Ixodoidea</taxon>
        <taxon>Ixodidae</taxon>
        <taxon>Amblyomminae</taxon>
        <taxon>Amblyomma</taxon>
    </lineage>
</organism>
<reference evidence="3 4" key="1">
    <citation type="journal article" date="2023" name="Arcadia Sci">
        <title>De novo assembly of a long-read Amblyomma americanum tick genome.</title>
        <authorList>
            <person name="Chou S."/>
            <person name="Poskanzer K.E."/>
            <person name="Rollins M."/>
            <person name="Thuy-Boun P.S."/>
        </authorList>
    </citation>
    <scope>NUCLEOTIDE SEQUENCE [LARGE SCALE GENOMIC DNA]</scope>
    <source>
        <strain evidence="3">F_SG_1</strain>
        <tissue evidence="3">Salivary glands</tissue>
    </source>
</reference>
<keyword evidence="1" id="KW-0863">Zinc-finger</keyword>
<evidence type="ECO:0000259" key="2">
    <source>
        <dbReference type="PROSITE" id="PS50157"/>
    </source>
</evidence>
<dbReference type="EMBL" id="JARKHS020015730">
    <property type="protein sequence ID" value="KAK8774179.1"/>
    <property type="molecule type" value="Genomic_DNA"/>
</dbReference>
<dbReference type="GO" id="GO:0008270">
    <property type="term" value="F:zinc ion binding"/>
    <property type="evidence" value="ECO:0007669"/>
    <property type="project" value="UniProtKB-KW"/>
</dbReference>
<dbReference type="Gene3D" id="3.30.160.60">
    <property type="entry name" value="Classic Zinc Finger"/>
    <property type="match status" value="1"/>
</dbReference>
<name>A0AAQ4EHB3_AMBAM</name>
<dbReference type="AlphaFoldDB" id="A0AAQ4EHB3"/>
<dbReference type="PROSITE" id="PS50157">
    <property type="entry name" value="ZINC_FINGER_C2H2_2"/>
    <property type="match status" value="1"/>
</dbReference>
<keyword evidence="4" id="KW-1185">Reference proteome</keyword>
<keyword evidence="1" id="KW-0479">Metal-binding</keyword>
<dbReference type="PROSITE" id="PS00028">
    <property type="entry name" value="ZINC_FINGER_C2H2_1"/>
    <property type="match status" value="1"/>
</dbReference>
<evidence type="ECO:0000256" key="1">
    <source>
        <dbReference type="PROSITE-ProRule" id="PRU00042"/>
    </source>
</evidence>
<evidence type="ECO:0000313" key="4">
    <source>
        <dbReference type="Proteomes" id="UP001321473"/>
    </source>
</evidence>
<feature type="non-terminal residue" evidence="3">
    <location>
        <position position="72"/>
    </location>
</feature>
<proteinExistence type="predicted"/>